<dbReference type="GO" id="GO:0015171">
    <property type="term" value="F:amino acid transmembrane transporter activity"/>
    <property type="evidence" value="ECO:0007669"/>
    <property type="project" value="TreeGrafter"/>
</dbReference>
<dbReference type="InterPro" id="IPR001123">
    <property type="entry name" value="LeuE-type"/>
</dbReference>
<dbReference type="Pfam" id="PF01810">
    <property type="entry name" value="LysE"/>
    <property type="match status" value="1"/>
</dbReference>
<proteinExistence type="predicted"/>
<name>A0A0A2FG22_9PORP</name>
<keyword evidence="3 6" id="KW-0812">Transmembrane</keyword>
<dbReference type="EMBL" id="LS483447">
    <property type="protein sequence ID" value="SQH73906.1"/>
    <property type="molecule type" value="Genomic_DNA"/>
</dbReference>
<dbReference type="PANTHER" id="PTHR30086:SF20">
    <property type="entry name" value="ARGININE EXPORTER PROTEIN ARGO-RELATED"/>
    <property type="match status" value="1"/>
</dbReference>
<dbReference type="OrthoDB" id="7874789at2"/>
<feature type="transmembrane region" description="Helical" evidence="6">
    <location>
        <begin position="148"/>
        <end position="170"/>
    </location>
</feature>
<evidence type="ECO:0000256" key="6">
    <source>
        <dbReference type="SAM" id="Phobius"/>
    </source>
</evidence>
<feature type="transmembrane region" description="Helical" evidence="6">
    <location>
        <begin position="40"/>
        <end position="68"/>
    </location>
</feature>
<reference evidence="8 10" key="2">
    <citation type="submission" date="2018-06" db="EMBL/GenBank/DDBJ databases">
        <authorList>
            <consortium name="Pathogen Informatics"/>
            <person name="Doyle S."/>
        </authorList>
    </citation>
    <scope>NUCLEOTIDE SEQUENCE [LARGE SCALE GENOMIC DNA]</scope>
    <source>
        <strain evidence="8 10">NCTC12858</strain>
    </source>
</reference>
<evidence type="ECO:0000256" key="2">
    <source>
        <dbReference type="ARBA" id="ARBA00022475"/>
    </source>
</evidence>
<reference evidence="7 9" key="1">
    <citation type="submission" date="2014-08" db="EMBL/GenBank/DDBJ databases">
        <title>Porphyromonas crevioricanis strain:COT-253_OH1447 Genome sequencing.</title>
        <authorList>
            <person name="Wallis C."/>
            <person name="Deusch O."/>
            <person name="O'Flynn C."/>
            <person name="Davis I."/>
            <person name="Jospin G."/>
            <person name="Darling A.E."/>
            <person name="Coil D.A."/>
            <person name="Alexiev A."/>
            <person name="Horsfall A."/>
            <person name="Kirkwood N."/>
            <person name="Harris S."/>
            <person name="Eisen J.A."/>
        </authorList>
    </citation>
    <scope>NUCLEOTIDE SEQUENCE [LARGE SCALE GENOMIC DNA]</scope>
    <source>
        <strain evidence="9">COT-253 OH1447</strain>
        <strain evidence="7">COT-253_OH1447</strain>
    </source>
</reference>
<keyword evidence="2" id="KW-1003">Cell membrane</keyword>
<feature type="transmembrane region" description="Helical" evidence="6">
    <location>
        <begin position="6"/>
        <end position="28"/>
    </location>
</feature>
<feature type="transmembrane region" description="Helical" evidence="6">
    <location>
        <begin position="113"/>
        <end position="136"/>
    </location>
</feature>
<keyword evidence="10" id="KW-1185">Reference proteome</keyword>
<feature type="transmembrane region" description="Helical" evidence="6">
    <location>
        <begin position="191"/>
        <end position="212"/>
    </location>
</feature>
<evidence type="ECO:0000256" key="1">
    <source>
        <dbReference type="ARBA" id="ARBA00004651"/>
    </source>
</evidence>
<dbReference type="RefSeq" id="WP_023940885.1">
    <property type="nucleotide sequence ID" value="NZ_FUXH01000003.1"/>
</dbReference>
<evidence type="ECO:0000313" key="8">
    <source>
        <dbReference type="EMBL" id="SQH73906.1"/>
    </source>
</evidence>
<evidence type="ECO:0000256" key="3">
    <source>
        <dbReference type="ARBA" id="ARBA00022692"/>
    </source>
</evidence>
<dbReference type="eggNOG" id="COG1280">
    <property type="taxonomic scope" value="Bacteria"/>
</dbReference>
<feature type="transmembrane region" description="Helical" evidence="6">
    <location>
        <begin position="74"/>
        <end position="92"/>
    </location>
</feature>
<keyword evidence="4 6" id="KW-1133">Transmembrane helix</keyword>
<dbReference type="Proteomes" id="UP000249300">
    <property type="component" value="Chromosome 1"/>
</dbReference>
<dbReference type="AlphaFoldDB" id="A0A0A2FG22"/>
<evidence type="ECO:0000256" key="5">
    <source>
        <dbReference type="ARBA" id="ARBA00023136"/>
    </source>
</evidence>
<accession>A0A0A2FG22</accession>
<dbReference type="PANTHER" id="PTHR30086">
    <property type="entry name" value="ARGININE EXPORTER PROTEIN ARGO"/>
    <property type="match status" value="1"/>
</dbReference>
<dbReference type="Proteomes" id="UP000030136">
    <property type="component" value="Unassembled WGS sequence"/>
</dbReference>
<keyword evidence="5 6" id="KW-0472">Membrane</keyword>
<evidence type="ECO:0000313" key="7">
    <source>
        <dbReference type="EMBL" id="KGN94103.1"/>
    </source>
</evidence>
<protein>
    <submittedName>
        <fullName evidence="8">Leucine export protein LeuE</fullName>
    </submittedName>
</protein>
<comment type="subcellular location">
    <subcellularLocation>
        <location evidence="1">Cell membrane</location>
        <topology evidence="1">Multi-pass membrane protein</topology>
    </subcellularLocation>
</comment>
<evidence type="ECO:0000313" key="9">
    <source>
        <dbReference type="Proteomes" id="UP000030136"/>
    </source>
</evidence>
<dbReference type="GO" id="GO:0005886">
    <property type="term" value="C:plasma membrane"/>
    <property type="evidence" value="ECO:0007669"/>
    <property type="project" value="UniProtKB-SubCell"/>
</dbReference>
<organism evidence="7 9">
    <name type="scientific">Porphyromonas crevioricanis</name>
    <dbReference type="NCBI Taxonomy" id="393921"/>
    <lineage>
        <taxon>Bacteria</taxon>
        <taxon>Pseudomonadati</taxon>
        <taxon>Bacteroidota</taxon>
        <taxon>Bacteroidia</taxon>
        <taxon>Bacteroidales</taxon>
        <taxon>Porphyromonadaceae</taxon>
        <taxon>Porphyromonas</taxon>
    </lineage>
</organism>
<gene>
    <name evidence="7" type="ORF">HQ38_06020</name>
    <name evidence="8" type="ORF">NCTC12858_01784</name>
</gene>
<evidence type="ECO:0000313" key="10">
    <source>
        <dbReference type="Proteomes" id="UP000249300"/>
    </source>
</evidence>
<sequence>MILTTVVKAIIIGILVSAPMGPIGVLCIKRTLHKGYKEGLMTGVGAAVSDLVYATLTYLGVGFVVSFVKDNNPIFTLLGSFLMLGFAFYLYRSRASLDILETEEHTSPNYMRTIVSSFFLTFSNPLIILFFIALFTRFNIVPEGLSAFLGYCIVMLGIAIGALSWWYAITHLVSKLRDRISVIGLRWFNRIVAIIFALVSLVGLVSGLIGLLEQ</sequence>
<dbReference type="KEGG" id="pcre:NCTC12858_01784"/>
<dbReference type="EMBL" id="JQJC01000020">
    <property type="protein sequence ID" value="KGN94103.1"/>
    <property type="molecule type" value="Genomic_DNA"/>
</dbReference>
<evidence type="ECO:0000256" key="4">
    <source>
        <dbReference type="ARBA" id="ARBA00022989"/>
    </source>
</evidence>